<organism evidence="3 4">
    <name type="scientific">Wenxinia saemankumensis</name>
    <dbReference type="NCBI Taxonomy" id="1447782"/>
    <lineage>
        <taxon>Bacteria</taxon>
        <taxon>Pseudomonadati</taxon>
        <taxon>Pseudomonadota</taxon>
        <taxon>Alphaproteobacteria</taxon>
        <taxon>Rhodobacterales</taxon>
        <taxon>Roseobacteraceae</taxon>
        <taxon>Wenxinia</taxon>
    </lineage>
</organism>
<feature type="domain" description="Glycosyltransferase 2-like" evidence="2">
    <location>
        <begin position="13"/>
        <end position="128"/>
    </location>
</feature>
<dbReference type="InterPro" id="IPR029044">
    <property type="entry name" value="Nucleotide-diphossugar_trans"/>
</dbReference>
<dbReference type="RefSeq" id="WP_073325542.1">
    <property type="nucleotide sequence ID" value="NZ_FQYO01000001.1"/>
</dbReference>
<evidence type="ECO:0000313" key="4">
    <source>
        <dbReference type="Proteomes" id="UP000184292"/>
    </source>
</evidence>
<dbReference type="CDD" id="cd00761">
    <property type="entry name" value="Glyco_tranf_GTA_type"/>
    <property type="match status" value="1"/>
</dbReference>
<dbReference type="EMBL" id="FQYO01000001">
    <property type="protein sequence ID" value="SHI29307.1"/>
    <property type="molecule type" value="Genomic_DNA"/>
</dbReference>
<proteinExistence type="predicted"/>
<evidence type="ECO:0000259" key="2">
    <source>
        <dbReference type="Pfam" id="PF00535"/>
    </source>
</evidence>
<feature type="region of interest" description="Disordered" evidence="1">
    <location>
        <begin position="316"/>
        <end position="335"/>
    </location>
</feature>
<keyword evidence="4" id="KW-1185">Reference proteome</keyword>
<dbReference type="Gene3D" id="3.90.550.10">
    <property type="entry name" value="Spore Coat Polysaccharide Biosynthesis Protein SpsA, Chain A"/>
    <property type="match status" value="1"/>
</dbReference>
<dbReference type="InterPro" id="IPR001173">
    <property type="entry name" value="Glyco_trans_2-like"/>
</dbReference>
<protein>
    <submittedName>
        <fullName evidence="3">Succinoglycan biosynthesis protein ExoO</fullName>
    </submittedName>
</protein>
<dbReference type="PANTHER" id="PTHR43685:SF2">
    <property type="entry name" value="GLYCOSYLTRANSFERASE 2-LIKE DOMAIN-CONTAINING PROTEIN"/>
    <property type="match status" value="1"/>
</dbReference>
<dbReference type="STRING" id="1447782.SAMN05444417_0073"/>
<name>A0A1M5ZYF3_9RHOB</name>
<dbReference type="Proteomes" id="UP000184292">
    <property type="component" value="Unassembled WGS sequence"/>
</dbReference>
<evidence type="ECO:0000256" key="1">
    <source>
        <dbReference type="SAM" id="MobiDB-lite"/>
    </source>
</evidence>
<dbReference type="InterPro" id="IPR050834">
    <property type="entry name" value="Glycosyltransf_2"/>
</dbReference>
<dbReference type="Pfam" id="PF00535">
    <property type="entry name" value="Glycos_transf_2"/>
    <property type="match status" value="1"/>
</dbReference>
<sequence length="335" mass="35683">MTPKKPTDPPDVTIVIPVWRAADSVAAAVASALGQVGVTVEVLVVDDASEDGTADVLRDLARQDARIRMAGLDANGGPAAARNHGLDLARGTWIAMLDADDTMTPPRLHRMIGLGQRTGADIVLGNVADLHPGDDPAEARPFLRDLAAPERWTAERFLAGNRRAAGERSLGYLKPVLRRGFVERTGLRYDPSLRNGEDCHLILEAFAAGAAVWYAPAADYLYRRRPGSLSHRSDPAHLAALLRAEAAVAPRLGGGTRMRRLLRSRRASIRNVMIAETAIAALKAGRPAEAAAAILLHPAGAPRLAIQLAEATLKRATGRRSPLPPDGALRTGGRE</sequence>
<dbReference type="SUPFAM" id="SSF53448">
    <property type="entry name" value="Nucleotide-diphospho-sugar transferases"/>
    <property type="match status" value="1"/>
</dbReference>
<accession>A0A1M5ZYF3</accession>
<evidence type="ECO:0000313" key="3">
    <source>
        <dbReference type="EMBL" id="SHI29307.1"/>
    </source>
</evidence>
<dbReference type="PANTHER" id="PTHR43685">
    <property type="entry name" value="GLYCOSYLTRANSFERASE"/>
    <property type="match status" value="1"/>
</dbReference>
<dbReference type="AlphaFoldDB" id="A0A1M5ZYF3"/>
<gene>
    <name evidence="3" type="ORF">SAMN05444417_0073</name>
</gene>
<reference evidence="3 4" key="1">
    <citation type="submission" date="2016-11" db="EMBL/GenBank/DDBJ databases">
        <authorList>
            <person name="Jaros S."/>
            <person name="Januszkiewicz K."/>
            <person name="Wedrychowicz H."/>
        </authorList>
    </citation>
    <scope>NUCLEOTIDE SEQUENCE [LARGE SCALE GENOMIC DNA]</scope>
    <source>
        <strain evidence="3 4">DSM 100565</strain>
    </source>
</reference>